<reference evidence="2" key="2">
    <citation type="submission" date="2020-09" db="EMBL/GenBank/DDBJ databases">
        <authorList>
            <person name="Sun Q."/>
            <person name="Ohkuma M."/>
        </authorList>
    </citation>
    <scope>NUCLEOTIDE SEQUENCE</scope>
    <source>
        <strain evidence="2">JCM 4122</strain>
    </source>
</reference>
<dbReference type="EMBL" id="BNBE01000002">
    <property type="protein sequence ID" value="GHG08521.1"/>
    <property type="molecule type" value="Genomic_DNA"/>
</dbReference>
<feature type="signal peptide" evidence="1">
    <location>
        <begin position="1"/>
        <end position="30"/>
    </location>
</feature>
<evidence type="ECO:0000313" key="2">
    <source>
        <dbReference type="EMBL" id="GHG08521.1"/>
    </source>
</evidence>
<comment type="caution">
    <text evidence="2">The sequence shown here is derived from an EMBL/GenBank/DDBJ whole genome shotgun (WGS) entry which is preliminary data.</text>
</comment>
<accession>A0A919BSJ4</accession>
<evidence type="ECO:0000256" key="1">
    <source>
        <dbReference type="SAM" id="SignalP"/>
    </source>
</evidence>
<evidence type="ECO:0000313" key="3">
    <source>
        <dbReference type="Proteomes" id="UP000632849"/>
    </source>
</evidence>
<proteinExistence type="predicted"/>
<gene>
    <name evidence="2" type="ORF">GCM10017667_45570</name>
</gene>
<protein>
    <recommendedName>
        <fullName evidence="4">Peptidase inhibitor family I36</fullName>
    </recommendedName>
</protein>
<dbReference type="RefSeq" id="WP_150226548.1">
    <property type="nucleotide sequence ID" value="NZ_BNBE01000002.1"/>
</dbReference>
<reference evidence="2" key="1">
    <citation type="journal article" date="2014" name="Int. J. Syst. Evol. Microbiol.">
        <title>Complete genome sequence of Corynebacterium casei LMG S-19264T (=DSM 44701T), isolated from a smear-ripened cheese.</title>
        <authorList>
            <consortium name="US DOE Joint Genome Institute (JGI-PGF)"/>
            <person name="Walter F."/>
            <person name="Albersmeier A."/>
            <person name="Kalinowski J."/>
            <person name="Ruckert C."/>
        </authorList>
    </citation>
    <scope>NUCLEOTIDE SEQUENCE</scope>
    <source>
        <strain evidence="2">JCM 4122</strain>
    </source>
</reference>
<dbReference type="Pfam" id="PF03995">
    <property type="entry name" value="Inhibitor_I36"/>
    <property type="match status" value="1"/>
</dbReference>
<dbReference type="GeneID" id="95657376"/>
<dbReference type="AlphaFoldDB" id="A0A919BSJ4"/>
<sequence length="135" mass="13840">MGRTPTRLRLAAAGAAVLTASVLLAPTAPAAAAPTAPAAWNCNDGSFCVYSGSNGTGSVCAWSGDDPDWNNGTSRCSWSPRTRVRSAYNHGLSGASVSAYTAVDLGGTKVFCLRQGGRTNLPGSGTFLRSHTWSC</sequence>
<name>A0A919BSJ4_STRFL</name>
<evidence type="ECO:0008006" key="4">
    <source>
        <dbReference type="Google" id="ProtNLM"/>
    </source>
</evidence>
<feature type="chain" id="PRO_5038689327" description="Peptidase inhibitor family I36" evidence="1">
    <location>
        <begin position="31"/>
        <end position="135"/>
    </location>
</feature>
<organism evidence="2 3">
    <name type="scientific">Streptomyces filamentosus</name>
    <name type="common">Streptomyces roseosporus</name>
    <dbReference type="NCBI Taxonomy" id="67294"/>
    <lineage>
        <taxon>Bacteria</taxon>
        <taxon>Bacillati</taxon>
        <taxon>Actinomycetota</taxon>
        <taxon>Actinomycetes</taxon>
        <taxon>Kitasatosporales</taxon>
        <taxon>Streptomycetaceae</taxon>
        <taxon>Streptomyces</taxon>
    </lineage>
</organism>
<dbReference type="Proteomes" id="UP000632849">
    <property type="component" value="Unassembled WGS sequence"/>
</dbReference>
<keyword evidence="1" id="KW-0732">Signal</keyword>
<keyword evidence="3" id="KW-1185">Reference proteome</keyword>